<evidence type="ECO:0000313" key="2">
    <source>
        <dbReference type="Proteomes" id="UP001152795"/>
    </source>
</evidence>
<dbReference type="InterPro" id="IPR036226">
    <property type="entry name" value="LipOase_C_sf"/>
</dbReference>
<dbReference type="SUPFAM" id="SSF48484">
    <property type="entry name" value="Lipoxigenase"/>
    <property type="match status" value="1"/>
</dbReference>
<dbReference type="PANTHER" id="PTHR11771">
    <property type="entry name" value="LIPOXYGENASE"/>
    <property type="match status" value="1"/>
</dbReference>
<dbReference type="InterPro" id="IPR000907">
    <property type="entry name" value="LipOase"/>
</dbReference>
<name>A0A7D9H9M4_PARCT</name>
<dbReference type="GO" id="GO:0016702">
    <property type="term" value="F:oxidoreductase activity, acting on single donors with incorporation of molecular oxygen, incorporation of two atoms of oxygen"/>
    <property type="evidence" value="ECO:0007669"/>
    <property type="project" value="InterPro"/>
</dbReference>
<dbReference type="InterPro" id="IPR013819">
    <property type="entry name" value="LipOase_C"/>
</dbReference>
<accession>A0A7D9H9M4</accession>
<dbReference type="EMBL" id="CACRXK020000031">
    <property type="protein sequence ID" value="CAB3977142.1"/>
    <property type="molecule type" value="Genomic_DNA"/>
</dbReference>
<organism evidence="1 2">
    <name type="scientific">Paramuricea clavata</name>
    <name type="common">Red gorgonian</name>
    <name type="synonym">Violescent sea-whip</name>
    <dbReference type="NCBI Taxonomy" id="317549"/>
    <lineage>
        <taxon>Eukaryota</taxon>
        <taxon>Metazoa</taxon>
        <taxon>Cnidaria</taxon>
        <taxon>Anthozoa</taxon>
        <taxon>Octocorallia</taxon>
        <taxon>Malacalcyonacea</taxon>
        <taxon>Plexauridae</taxon>
        <taxon>Paramuricea</taxon>
    </lineage>
</organism>
<dbReference type="Gene3D" id="1.20.245.10">
    <property type="entry name" value="Lipoxygenase-1, Domain 5"/>
    <property type="match status" value="1"/>
</dbReference>
<dbReference type="OrthoDB" id="407298at2759"/>
<sequence length="733" mass="84125">MNPASGRATIILLFVIFSFKCSDELAKLPAKRPKGKLEENKCRYKTSKVLYQMKDVRSLHCRHIPFSCGLNPNYPPSANCSMVRCIKTKKSVPFKNVLRQIKTVCCPGWKKNEASKNSGCSVETNITLPQFTPPGCVKLRLGQLYHKQLIYRFTTPPPSPPTGEITPANFIQFLKCPVINLTLHQIAGLAVRNPHESKWVQAYFELNSILQNFTIHVQKSGMFNDLEKFSDYAKIIDAFQERINETRMRQYCKFPSNGENFKDIITDNVWQNDKVFVEQRLAGLNPMSIRKLNLKEYIERRSQFNPVLDKEMEKLSKEATDMEKMVKKGLVYILDYPVMNNATTVSDITDLNSKDQREMKSSTSPIAIFVSLFDSFTGKRELKPLAIQTDFTPCSPVFTPRDGLKWLLAKEMVQRADIQYVEIIEHLLKTHFLLGSVCIAVERHISEYHPLYDILKYHCRGVLVTNRLAFPTLLYPKTSLHHLFTIGHVGSIEILNKAFPSVTWKDANFVAALKKRGVNDRTKLPYFPYRDDGTIIWKMVKEFARELVDLYYHKSKFVSQDIELQAFANELSDKGIGPDGGKGMVKDFPNKIKSTWQLAETLARVIFIPIQHAAVNYPVTYYSAFVPNMPSKLYEDPGMAWKDFSIHSIPQAHVATRMVGLSMGLAAMRYDNLFDYHPHLQHKQAAQLVAKYHNYLMGPVLKQLKSRNKKRFSDGHLTYPYFEPGWLPNSIHV</sequence>
<dbReference type="GO" id="GO:0046872">
    <property type="term" value="F:metal ion binding"/>
    <property type="evidence" value="ECO:0007669"/>
    <property type="project" value="InterPro"/>
</dbReference>
<dbReference type="PROSITE" id="PS51393">
    <property type="entry name" value="LIPOXYGENASE_3"/>
    <property type="match status" value="1"/>
</dbReference>
<proteinExistence type="predicted"/>
<dbReference type="GO" id="GO:0034440">
    <property type="term" value="P:lipid oxidation"/>
    <property type="evidence" value="ECO:0007669"/>
    <property type="project" value="InterPro"/>
</dbReference>
<dbReference type="Gene3D" id="3.10.450.60">
    <property type="match status" value="1"/>
</dbReference>
<evidence type="ECO:0000313" key="1">
    <source>
        <dbReference type="EMBL" id="CAB3977142.1"/>
    </source>
</evidence>
<protein>
    <submittedName>
        <fullName evidence="1">Arachidonate 5-lipoxygenase-like</fullName>
    </submittedName>
</protein>
<dbReference type="AlphaFoldDB" id="A0A7D9H9M4"/>
<comment type="caution">
    <text evidence="1">The sequence shown here is derived from an EMBL/GenBank/DDBJ whole genome shotgun (WGS) entry which is preliminary data.</text>
</comment>
<reference evidence="1" key="1">
    <citation type="submission" date="2020-04" db="EMBL/GenBank/DDBJ databases">
        <authorList>
            <person name="Alioto T."/>
            <person name="Alioto T."/>
            <person name="Gomez Garrido J."/>
        </authorList>
    </citation>
    <scope>NUCLEOTIDE SEQUENCE</scope>
    <source>
        <strain evidence="1">A484AB</strain>
    </source>
</reference>
<dbReference type="Pfam" id="PF00305">
    <property type="entry name" value="Lipoxygenase"/>
    <property type="match status" value="1"/>
</dbReference>
<dbReference type="Proteomes" id="UP001152795">
    <property type="component" value="Unassembled WGS sequence"/>
</dbReference>
<keyword evidence="2" id="KW-1185">Reference proteome</keyword>
<gene>
    <name evidence="1" type="ORF">PACLA_8A081479</name>
</gene>